<feature type="transmembrane region" description="Helical" evidence="5">
    <location>
        <begin position="26"/>
        <end position="51"/>
    </location>
</feature>
<dbReference type="PANTHER" id="PTHR30371">
    <property type="entry name" value="SEC-INDEPENDENT PROTEIN TRANSLOCASE PROTEIN TATC"/>
    <property type="match status" value="1"/>
</dbReference>
<keyword evidence="5" id="KW-0653">Protein transport</keyword>
<proteinExistence type="inferred from homology"/>
<feature type="transmembrane region" description="Helical" evidence="5">
    <location>
        <begin position="107"/>
        <end position="137"/>
    </location>
</feature>
<dbReference type="OrthoDB" id="9777044at2"/>
<dbReference type="RefSeq" id="WP_068442391.1">
    <property type="nucleotide sequence ID" value="NZ_CP013862.1"/>
</dbReference>
<keyword evidence="5" id="KW-0811">Translocation</keyword>
<dbReference type="HAMAP" id="MF_00902">
    <property type="entry name" value="TatC"/>
    <property type="match status" value="1"/>
</dbReference>
<dbReference type="GO" id="GO:0043953">
    <property type="term" value="P:protein transport by the Tat complex"/>
    <property type="evidence" value="ECO:0007669"/>
    <property type="project" value="UniProtKB-UniRule"/>
</dbReference>
<dbReference type="GO" id="GO:0009977">
    <property type="term" value="F:proton motive force dependent protein transmembrane transporter activity"/>
    <property type="evidence" value="ECO:0007669"/>
    <property type="project" value="TreeGrafter"/>
</dbReference>
<sequence length="254" mass="29379">MSLKEQFENEKEMNVVGHLSELRNRLIVTAIFFILFFVAGFIYVDVIYGFIEDDLPFKLSVTGLTDLISVYLTLAAVVATVGTLPILALQTWLFIKPGLTKPERAATLMYVPVIFILFLAGIAFGYIIFVELIIPFLLSLNDGMFNEIFTYDRYFKLLFRIVIPFALFFEMPVIVMFLTRLGIMTPDYMRKTRKYAYLILVIIGAFITPPDFILQLVAIIPLIILYEISIYLSRIVYRKKLKKHREFMESDSSE</sequence>
<feature type="transmembrane region" description="Helical" evidence="5">
    <location>
        <begin position="195"/>
        <end position="213"/>
    </location>
</feature>
<evidence type="ECO:0000256" key="1">
    <source>
        <dbReference type="ARBA" id="ARBA00004141"/>
    </source>
</evidence>
<dbReference type="InterPro" id="IPR019820">
    <property type="entry name" value="Sec-indep_translocase_CS"/>
</dbReference>
<dbReference type="AlphaFoldDB" id="A0A0U4EBH6"/>
<dbReference type="STRING" id="1472767.AOX59_04420"/>
<keyword evidence="5" id="KW-0813">Transport</keyword>
<dbReference type="PRINTS" id="PR01840">
    <property type="entry name" value="TATCFAMILY"/>
</dbReference>
<feature type="transmembrane region" description="Helical" evidence="5">
    <location>
        <begin position="157"/>
        <end position="183"/>
    </location>
</feature>
<feature type="transmembrane region" description="Helical" evidence="5">
    <location>
        <begin position="219"/>
        <end position="237"/>
    </location>
</feature>
<comment type="similarity">
    <text evidence="5">Belongs to the TatC family.</text>
</comment>
<dbReference type="Proteomes" id="UP000050331">
    <property type="component" value="Chromosome"/>
</dbReference>
<keyword evidence="4 5" id="KW-0472">Membrane</keyword>
<dbReference type="PANTHER" id="PTHR30371:SF4">
    <property type="entry name" value="SEC-INDEPENDENT PROTEIN TRANSLOCASE PROTEIN TATCD"/>
    <property type="match status" value="1"/>
</dbReference>
<reference evidence="6 7" key="1">
    <citation type="submission" date="2016-01" db="EMBL/GenBank/DDBJ databases">
        <title>Complete genome sequence of strain Lentibacillus amyloliquefaciens LAM0015T isolated from saline sediment.</title>
        <authorList>
            <person name="Wang J.-L."/>
            <person name="He M.-X."/>
        </authorList>
    </citation>
    <scope>NUCLEOTIDE SEQUENCE [LARGE SCALE GENOMIC DNA]</scope>
    <source>
        <strain evidence="6 7">LAM0015</strain>
    </source>
</reference>
<keyword evidence="2 5" id="KW-0812">Transmembrane</keyword>
<protein>
    <recommendedName>
        <fullName evidence="5">Sec-independent protein translocase protein TatC</fullName>
    </recommendedName>
</protein>
<evidence type="ECO:0000256" key="2">
    <source>
        <dbReference type="ARBA" id="ARBA00022692"/>
    </source>
</evidence>
<dbReference type="InterPro" id="IPR002033">
    <property type="entry name" value="TatC"/>
</dbReference>
<organism evidence="6 7">
    <name type="scientific">Lentibacillus amyloliquefaciens</name>
    <dbReference type="NCBI Taxonomy" id="1472767"/>
    <lineage>
        <taxon>Bacteria</taxon>
        <taxon>Bacillati</taxon>
        <taxon>Bacillota</taxon>
        <taxon>Bacilli</taxon>
        <taxon>Bacillales</taxon>
        <taxon>Bacillaceae</taxon>
        <taxon>Lentibacillus</taxon>
    </lineage>
</organism>
<dbReference type="PROSITE" id="PS01218">
    <property type="entry name" value="TATC"/>
    <property type="match status" value="1"/>
</dbReference>
<dbReference type="EMBL" id="CP013862">
    <property type="protein sequence ID" value="ALX47913.1"/>
    <property type="molecule type" value="Genomic_DNA"/>
</dbReference>
<evidence type="ECO:0000313" key="6">
    <source>
        <dbReference type="EMBL" id="ALX47913.1"/>
    </source>
</evidence>
<dbReference type="NCBIfam" id="TIGR00945">
    <property type="entry name" value="tatC"/>
    <property type="match status" value="1"/>
</dbReference>
<evidence type="ECO:0000256" key="4">
    <source>
        <dbReference type="ARBA" id="ARBA00023136"/>
    </source>
</evidence>
<evidence type="ECO:0000313" key="7">
    <source>
        <dbReference type="Proteomes" id="UP000050331"/>
    </source>
</evidence>
<comment type="subcellular location">
    <subcellularLocation>
        <location evidence="5">Cell membrane</location>
        <topology evidence="5">Multi-pass membrane protein</topology>
    </subcellularLocation>
    <subcellularLocation>
        <location evidence="1">Membrane</location>
        <topology evidence="1">Multi-pass membrane protein</topology>
    </subcellularLocation>
</comment>
<feature type="transmembrane region" description="Helical" evidence="5">
    <location>
        <begin position="71"/>
        <end position="95"/>
    </location>
</feature>
<dbReference type="GO" id="GO:0065002">
    <property type="term" value="P:intracellular protein transmembrane transport"/>
    <property type="evidence" value="ECO:0007669"/>
    <property type="project" value="TreeGrafter"/>
</dbReference>
<keyword evidence="5" id="KW-1003">Cell membrane</keyword>
<evidence type="ECO:0000256" key="3">
    <source>
        <dbReference type="ARBA" id="ARBA00022989"/>
    </source>
</evidence>
<keyword evidence="7" id="KW-1185">Reference proteome</keyword>
<dbReference type="GO" id="GO:0033281">
    <property type="term" value="C:TAT protein transport complex"/>
    <property type="evidence" value="ECO:0007669"/>
    <property type="project" value="UniProtKB-UniRule"/>
</dbReference>
<keyword evidence="3 5" id="KW-1133">Transmembrane helix</keyword>
<accession>A0A0U4EBH6</accession>
<dbReference type="Pfam" id="PF00902">
    <property type="entry name" value="TatC"/>
    <property type="match status" value="1"/>
</dbReference>
<comment type="subunit">
    <text evidence="5">Forms a complex with TatA.</text>
</comment>
<evidence type="ECO:0000256" key="5">
    <source>
        <dbReference type="HAMAP-Rule" id="MF_00902"/>
    </source>
</evidence>
<comment type="function">
    <text evidence="5">Part of the twin-arginine translocation (Tat) system that transports large folded proteins containing a characteristic twin-arginine motif in their signal peptide across membranes.</text>
</comment>
<name>A0A0U4EBH6_9BACI</name>
<gene>
    <name evidence="5" type="primary">tatC</name>
    <name evidence="6" type="ORF">AOX59_04420</name>
</gene>
<dbReference type="KEGG" id="lao:AOX59_04420"/>